<evidence type="ECO:0000313" key="2">
    <source>
        <dbReference type="Proteomes" id="UP001064048"/>
    </source>
</evidence>
<proteinExistence type="predicted"/>
<organism evidence="1 2">
    <name type="scientific">Choristoneura fumiferana</name>
    <name type="common">Spruce budworm moth</name>
    <name type="synonym">Archips fumiferana</name>
    <dbReference type="NCBI Taxonomy" id="7141"/>
    <lineage>
        <taxon>Eukaryota</taxon>
        <taxon>Metazoa</taxon>
        <taxon>Ecdysozoa</taxon>
        <taxon>Arthropoda</taxon>
        <taxon>Hexapoda</taxon>
        <taxon>Insecta</taxon>
        <taxon>Pterygota</taxon>
        <taxon>Neoptera</taxon>
        <taxon>Endopterygota</taxon>
        <taxon>Lepidoptera</taxon>
        <taxon>Glossata</taxon>
        <taxon>Ditrysia</taxon>
        <taxon>Tortricoidea</taxon>
        <taxon>Tortricidae</taxon>
        <taxon>Tortricinae</taxon>
        <taxon>Choristoneura</taxon>
    </lineage>
</organism>
<dbReference type="EMBL" id="CM046121">
    <property type="protein sequence ID" value="KAI8434075.1"/>
    <property type="molecule type" value="Genomic_DNA"/>
</dbReference>
<gene>
    <name evidence="1" type="ORF">MSG28_012224</name>
</gene>
<keyword evidence="2" id="KW-1185">Reference proteome</keyword>
<dbReference type="Proteomes" id="UP001064048">
    <property type="component" value="Chromosome 21"/>
</dbReference>
<protein>
    <submittedName>
        <fullName evidence="1">Uncharacterized protein</fullName>
    </submittedName>
</protein>
<evidence type="ECO:0000313" key="1">
    <source>
        <dbReference type="EMBL" id="KAI8434075.1"/>
    </source>
</evidence>
<accession>A0ACC0KCY6</accession>
<name>A0ACC0KCY6_CHOFU</name>
<reference evidence="1 2" key="1">
    <citation type="journal article" date="2022" name="Genome Biol. Evol.">
        <title>The Spruce Budworm Genome: Reconstructing the Evolutionary History of Antifreeze Proteins.</title>
        <authorList>
            <person name="Beliveau C."/>
            <person name="Gagne P."/>
            <person name="Picq S."/>
            <person name="Vernygora O."/>
            <person name="Keeling C.I."/>
            <person name="Pinkney K."/>
            <person name="Doucet D."/>
            <person name="Wen F."/>
            <person name="Johnston J.S."/>
            <person name="Maaroufi H."/>
            <person name="Boyle B."/>
            <person name="Laroche J."/>
            <person name="Dewar K."/>
            <person name="Juretic N."/>
            <person name="Blackburn G."/>
            <person name="Nisole A."/>
            <person name="Brunet B."/>
            <person name="Brandao M."/>
            <person name="Lumley L."/>
            <person name="Duan J."/>
            <person name="Quan G."/>
            <person name="Lucarotti C.J."/>
            <person name="Roe A.D."/>
            <person name="Sperling F.A.H."/>
            <person name="Levesque R.C."/>
            <person name="Cusson M."/>
        </authorList>
    </citation>
    <scope>NUCLEOTIDE SEQUENCE [LARGE SCALE GENOMIC DNA]</scope>
    <source>
        <strain evidence="1">Glfc:IPQL:Cfum</strain>
    </source>
</reference>
<comment type="caution">
    <text evidence="1">The sequence shown here is derived from an EMBL/GenBank/DDBJ whole genome shotgun (WGS) entry which is preliminary data.</text>
</comment>
<sequence length="237" mass="26639">MEYDDSRRRCFSSDCYGSESWILAPKIVGRALARSRGAAAQCVSLRRCARVPPDTPGHPKDVIVRFVQWRPCVYLESTRSDSELYRGILAVVGAVLLLQGRRWICGVSWRRDQCYLRGESEIRARGRNWCAGASDSGFSARAASLKIVVPAHAPAPPPLTYLRHPRPRPRNGKRGVERPPTRWTDELKLPTEATGDLWGALCPTVNVLGTAGMMMMIMMKTAMSIKERVEFIHIFRN</sequence>